<keyword evidence="2" id="KW-1185">Reference proteome</keyword>
<protein>
    <submittedName>
        <fullName evidence="1">Uncharacterized protein</fullName>
    </submittedName>
</protein>
<sequence>MDPHDTSLSRGHILRFARILVSIAVLLLAFRLHYPEWTYHVALVGVVLFWGLTQLIDVDCGGISEINITWHIYLDMLVTILSITMLINLGIWEMHCSGATCRVYWWTICSWGILAIINGVISSHSIKNYPKRRRGNHRSTARIMFTPSGDPVVAVFNLQASPRSRNGRISLDSLCIELENRNSRERRQSVSHVV</sequence>
<organism evidence="1 2">
    <name type="scientific">Hypoxylon rubiginosum</name>
    <dbReference type="NCBI Taxonomy" id="110542"/>
    <lineage>
        <taxon>Eukaryota</taxon>
        <taxon>Fungi</taxon>
        <taxon>Dikarya</taxon>
        <taxon>Ascomycota</taxon>
        <taxon>Pezizomycotina</taxon>
        <taxon>Sordariomycetes</taxon>
        <taxon>Xylariomycetidae</taxon>
        <taxon>Xylariales</taxon>
        <taxon>Hypoxylaceae</taxon>
        <taxon>Hypoxylon</taxon>
    </lineage>
</organism>
<accession>A0ACC0CZM7</accession>
<dbReference type="EMBL" id="MU394321">
    <property type="protein sequence ID" value="KAI6085848.1"/>
    <property type="molecule type" value="Genomic_DNA"/>
</dbReference>
<name>A0ACC0CZM7_9PEZI</name>
<evidence type="ECO:0000313" key="2">
    <source>
        <dbReference type="Proteomes" id="UP001497680"/>
    </source>
</evidence>
<comment type="caution">
    <text evidence="1">The sequence shown here is derived from an EMBL/GenBank/DDBJ whole genome shotgun (WGS) entry which is preliminary data.</text>
</comment>
<evidence type="ECO:0000313" key="1">
    <source>
        <dbReference type="EMBL" id="KAI6085848.1"/>
    </source>
</evidence>
<proteinExistence type="predicted"/>
<dbReference type="Proteomes" id="UP001497680">
    <property type="component" value="Unassembled WGS sequence"/>
</dbReference>
<gene>
    <name evidence="1" type="ORF">F4821DRAFT_143391</name>
</gene>
<reference evidence="1 2" key="1">
    <citation type="journal article" date="2022" name="New Phytol.">
        <title>Ecological generalism drives hyperdiversity of secondary metabolite gene clusters in xylarialean endophytes.</title>
        <authorList>
            <person name="Franco M.E.E."/>
            <person name="Wisecaver J.H."/>
            <person name="Arnold A.E."/>
            <person name="Ju Y.M."/>
            <person name="Slot J.C."/>
            <person name="Ahrendt S."/>
            <person name="Moore L.P."/>
            <person name="Eastman K.E."/>
            <person name="Scott K."/>
            <person name="Konkel Z."/>
            <person name="Mondo S.J."/>
            <person name="Kuo A."/>
            <person name="Hayes R.D."/>
            <person name="Haridas S."/>
            <person name="Andreopoulos B."/>
            <person name="Riley R."/>
            <person name="LaButti K."/>
            <person name="Pangilinan J."/>
            <person name="Lipzen A."/>
            <person name="Amirebrahimi M."/>
            <person name="Yan J."/>
            <person name="Adam C."/>
            <person name="Keymanesh K."/>
            <person name="Ng V."/>
            <person name="Louie K."/>
            <person name="Northen T."/>
            <person name="Drula E."/>
            <person name="Henrissat B."/>
            <person name="Hsieh H.M."/>
            <person name="Youens-Clark K."/>
            <person name="Lutzoni F."/>
            <person name="Miadlikowska J."/>
            <person name="Eastwood D.C."/>
            <person name="Hamelin R.C."/>
            <person name="Grigoriev I.V."/>
            <person name="U'Ren J.M."/>
        </authorList>
    </citation>
    <scope>NUCLEOTIDE SEQUENCE [LARGE SCALE GENOMIC DNA]</scope>
    <source>
        <strain evidence="1 2">ER1909</strain>
    </source>
</reference>